<evidence type="ECO:0000256" key="2">
    <source>
        <dbReference type="ARBA" id="ARBA00009049"/>
    </source>
</evidence>
<dbReference type="PRINTS" id="PR01802">
    <property type="entry name" value="SYNEMBRYN"/>
</dbReference>
<dbReference type="Proteomes" id="UP000694557">
    <property type="component" value="Unassembled WGS sequence"/>
</dbReference>
<name>A0A8C7IIH6_ONCKI</name>
<reference evidence="8" key="1">
    <citation type="submission" date="2025-08" db="UniProtKB">
        <authorList>
            <consortium name="Ensembl"/>
        </authorList>
    </citation>
    <scope>IDENTIFICATION</scope>
</reference>
<evidence type="ECO:0000256" key="6">
    <source>
        <dbReference type="RuleBase" id="RU369048"/>
    </source>
</evidence>
<dbReference type="PANTHER" id="PTHR12425">
    <property type="entry name" value="SYNEMBRYN"/>
    <property type="match status" value="1"/>
</dbReference>
<keyword evidence="4 6" id="KW-0344">Guanine-nucleotide releasing factor</keyword>
<comment type="subcellular location">
    <subcellularLocation>
        <location evidence="1">Cytoplasm</location>
        <location evidence="1">Cell cortex</location>
    </subcellularLocation>
</comment>
<accession>A0A8C7IIH6</accession>
<keyword evidence="9" id="KW-1185">Reference proteome</keyword>
<dbReference type="Pfam" id="PF10165">
    <property type="entry name" value="Ric8"/>
    <property type="match status" value="1"/>
</dbReference>
<evidence type="ECO:0000256" key="3">
    <source>
        <dbReference type="ARBA" id="ARBA00022490"/>
    </source>
</evidence>
<dbReference type="InterPro" id="IPR016024">
    <property type="entry name" value="ARM-type_fold"/>
</dbReference>
<dbReference type="GO" id="GO:0001965">
    <property type="term" value="F:G-protein alpha-subunit binding"/>
    <property type="evidence" value="ECO:0007669"/>
    <property type="project" value="UniProtKB-UniRule"/>
</dbReference>
<dbReference type="GO" id="GO:0005085">
    <property type="term" value="F:guanyl-nucleotide exchange factor activity"/>
    <property type="evidence" value="ECO:0007669"/>
    <property type="project" value="UniProtKB-UniRule"/>
</dbReference>
<feature type="region of interest" description="Disordered" evidence="7">
    <location>
        <begin position="635"/>
        <end position="678"/>
    </location>
</feature>
<dbReference type="InterPro" id="IPR019318">
    <property type="entry name" value="Gua_nucleotide_exch_fac_Ric8"/>
</dbReference>
<comment type="similarity">
    <text evidence="2 6">Belongs to the synembryn family.</text>
</comment>
<comment type="subunit">
    <text evidence="6">Interacts with some GDP-bound G alpha proteins. Does not interact with G-alpha proteins when they are in complex with subunits beta and gamma.</text>
</comment>
<keyword evidence="3 6" id="KW-0963">Cytoplasm</keyword>
<dbReference type="GO" id="GO:0005938">
    <property type="term" value="C:cell cortex"/>
    <property type="evidence" value="ECO:0007669"/>
    <property type="project" value="UniProtKB-SubCell"/>
</dbReference>
<feature type="compositionally biased region" description="Acidic residues" evidence="7">
    <location>
        <begin position="291"/>
        <end position="306"/>
    </location>
</feature>
<dbReference type="GO" id="GO:0007186">
    <property type="term" value="P:G protein-coupled receptor signaling pathway"/>
    <property type="evidence" value="ECO:0007669"/>
    <property type="project" value="TreeGrafter"/>
</dbReference>
<reference evidence="8" key="2">
    <citation type="submission" date="2025-09" db="UniProtKB">
        <authorList>
            <consortium name="Ensembl"/>
        </authorList>
    </citation>
    <scope>IDENTIFICATION</scope>
</reference>
<evidence type="ECO:0000313" key="9">
    <source>
        <dbReference type="Proteomes" id="UP000694557"/>
    </source>
</evidence>
<sequence>MDMDMDLERIIQCIKQGDQDSVQIHLDHYNTQYAECFFFNIEERERRKQKELDEFRKNKMRDFVPDSDSDFNSDSDDAEDQDLLLRRRLAAALVWFIRTQLQPGVLKVTLRTLRILSRDRQALAPLVTDTALLTLAHLGGITSLPIPEGQEEDEEEGHDAEREDYGYVLGDVSSDACKQSDTEASECSRGANANASLLAVSNVDANVVCASPTQHSLAQASTQTCPALDTANNSQGGATTSPSVTRDPCCTLSTETCHDNLRSVSTETCTAEHHCSPGHGALVRGKKDAREEMDEEEDKEDKEEDDQVGRREALKALCNIIYNSQRAQERVSALRLLSGLSDKLKQGISAKALPSGQFYELRLLFLLTALRPELRVQLQQERGVSMLTAALEQCLSARWGEEYEVLSDHSAPPVSKEVSQRAVEILKTLFNITYSFHRQEPDEEDAALYRRLAAVLRHCLLLTCDGEELTEEIQGHTVNVLSALPLQCLDVLLSVRLTEGSQEWEGVNMDTVHTLLTFMERRLDRGQKLKEKLTPVLNLLTESCRAHRETRHYLRQQILPPLRDVALRPEQGATVRGRLVRLMTHMDTDIKHCAAELLFVLCKENVSRFVKYTGYGNAAGLLAARGLLSGGQVTHAQYSSDSDSDTEEYREAKRRINPVTGRVEEEQPDPMEGMTEQEKEQEALRLISLFNRLSRDKIIQPVGVMTGGGLEPLCGQMRGSTVEEVESEGESEEEREK</sequence>
<dbReference type="Gene3D" id="1.25.10.10">
    <property type="entry name" value="Leucine-rich Repeat Variant"/>
    <property type="match status" value="1"/>
</dbReference>
<dbReference type="PANTHER" id="PTHR12425:SF3">
    <property type="entry name" value="SYNEMBRYN"/>
    <property type="match status" value="1"/>
</dbReference>
<dbReference type="InterPro" id="IPR011989">
    <property type="entry name" value="ARM-like"/>
</dbReference>
<feature type="region of interest" description="Disordered" evidence="7">
    <location>
        <begin position="276"/>
        <end position="308"/>
    </location>
</feature>
<dbReference type="GeneTree" id="ENSGT00390000014700"/>
<evidence type="ECO:0000256" key="5">
    <source>
        <dbReference type="ARBA" id="ARBA00023186"/>
    </source>
</evidence>
<dbReference type="InterPro" id="IPR008376">
    <property type="entry name" value="Chaperone_Ric-8_A/B"/>
</dbReference>
<organism evidence="8 9">
    <name type="scientific">Oncorhynchus kisutch</name>
    <name type="common">Coho salmon</name>
    <name type="synonym">Salmo kisutch</name>
    <dbReference type="NCBI Taxonomy" id="8019"/>
    <lineage>
        <taxon>Eukaryota</taxon>
        <taxon>Metazoa</taxon>
        <taxon>Chordata</taxon>
        <taxon>Craniata</taxon>
        <taxon>Vertebrata</taxon>
        <taxon>Euteleostomi</taxon>
        <taxon>Actinopterygii</taxon>
        <taxon>Neopterygii</taxon>
        <taxon>Teleostei</taxon>
        <taxon>Protacanthopterygii</taxon>
        <taxon>Salmoniformes</taxon>
        <taxon>Salmonidae</taxon>
        <taxon>Salmoninae</taxon>
        <taxon>Oncorhynchus</taxon>
    </lineage>
</organism>
<evidence type="ECO:0000256" key="4">
    <source>
        <dbReference type="ARBA" id="ARBA00022658"/>
    </source>
</evidence>
<dbReference type="SUPFAM" id="SSF48371">
    <property type="entry name" value="ARM repeat"/>
    <property type="match status" value="1"/>
</dbReference>
<dbReference type="Ensembl" id="ENSOKIT00005077599.1">
    <property type="protein sequence ID" value="ENSOKIP00005072825.1"/>
    <property type="gene ID" value="ENSOKIG00005031203.1"/>
</dbReference>
<evidence type="ECO:0000256" key="7">
    <source>
        <dbReference type="SAM" id="MobiDB-lite"/>
    </source>
</evidence>
<comment type="function">
    <text evidence="6">Chaperone that specifically binds and folds nascent G alpha proteins prior to G protein heterotrimer formation. Also acts as a guanine nucleotide exchange factor (GEF) for G alpha proteins by stimulating exchange of bound GDP for free GTP.</text>
</comment>
<evidence type="ECO:0000256" key="1">
    <source>
        <dbReference type="ARBA" id="ARBA00004544"/>
    </source>
</evidence>
<protein>
    <recommendedName>
        <fullName evidence="6">Synembryn</fullName>
    </recommendedName>
    <alternativeName>
        <fullName evidence="6">Protein Ric-8</fullName>
    </alternativeName>
</protein>
<feature type="compositionally biased region" description="Acidic residues" evidence="7">
    <location>
        <begin position="723"/>
        <end position="737"/>
    </location>
</feature>
<evidence type="ECO:0000313" key="8">
    <source>
        <dbReference type="Ensembl" id="ENSOKIP00005072825.1"/>
    </source>
</evidence>
<feature type="region of interest" description="Disordered" evidence="7">
    <location>
        <begin position="714"/>
        <end position="737"/>
    </location>
</feature>
<dbReference type="KEGG" id="oki:109891867"/>
<proteinExistence type="inferred from homology"/>
<keyword evidence="5" id="KW-0143">Chaperone</keyword>
<dbReference type="GO" id="GO:0005886">
    <property type="term" value="C:plasma membrane"/>
    <property type="evidence" value="ECO:0007669"/>
    <property type="project" value="TreeGrafter"/>
</dbReference>
<dbReference type="AlphaFoldDB" id="A0A8C7IIH6"/>
<gene>
    <name evidence="8" type="primary">si:ch211-195b15.7</name>
</gene>